<dbReference type="GO" id="GO:0015288">
    <property type="term" value="F:porin activity"/>
    <property type="evidence" value="ECO:0007669"/>
    <property type="project" value="UniProtKB-KW"/>
</dbReference>
<keyword evidence="6 10" id="KW-0406">Ion transport</keyword>
<dbReference type="Proteomes" id="UP000439113">
    <property type="component" value="Unassembled WGS sequence"/>
</dbReference>
<evidence type="ECO:0000256" key="10">
    <source>
        <dbReference type="RuleBase" id="RU364005"/>
    </source>
</evidence>
<dbReference type="Pfam" id="PF02530">
    <property type="entry name" value="Porin_2"/>
    <property type="match status" value="1"/>
</dbReference>
<keyword evidence="8 10" id="KW-0472">Membrane</keyword>
<comment type="caution">
    <text evidence="11">The sequence shown here is derived from an EMBL/GenBank/DDBJ whole genome shotgun (WGS) entry which is preliminary data.</text>
</comment>
<dbReference type="OrthoDB" id="7801681at2"/>
<evidence type="ECO:0000256" key="3">
    <source>
        <dbReference type="ARBA" id="ARBA00022452"/>
    </source>
</evidence>
<dbReference type="InterPro" id="IPR003684">
    <property type="entry name" value="Porin_alphabac"/>
</dbReference>
<evidence type="ECO:0000256" key="8">
    <source>
        <dbReference type="ARBA" id="ARBA00023136"/>
    </source>
</evidence>
<dbReference type="AlphaFoldDB" id="A0A6N8DLX2"/>
<evidence type="ECO:0000313" key="11">
    <source>
        <dbReference type="EMBL" id="MTV30535.1"/>
    </source>
</evidence>
<dbReference type="GO" id="GO:0009279">
    <property type="term" value="C:cell outer membrane"/>
    <property type="evidence" value="ECO:0007669"/>
    <property type="project" value="UniProtKB-SubCell"/>
</dbReference>
<comment type="subcellular location">
    <subcellularLocation>
        <location evidence="10">Cell outer membrane</location>
        <topology evidence="10">Multi-pass membrane protein</topology>
    </subcellularLocation>
</comment>
<evidence type="ECO:0000256" key="6">
    <source>
        <dbReference type="ARBA" id="ARBA00023065"/>
    </source>
</evidence>
<reference evidence="11 12" key="1">
    <citation type="submission" date="2019-11" db="EMBL/GenBank/DDBJ databases">
        <title>Whole-genome sequence of a Rhodoblastus acidophilus DSM 142.</title>
        <authorList>
            <person name="Kyndt J.A."/>
            <person name="Meyer T.E."/>
        </authorList>
    </citation>
    <scope>NUCLEOTIDE SEQUENCE [LARGE SCALE GENOMIC DNA]</scope>
    <source>
        <strain evidence="11 12">DSM 142</strain>
    </source>
</reference>
<keyword evidence="4 10" id="KW-0812">Transmembrane</keyword>
<accession>A0A6N8DLX2</accession>
<evidence type="ECO:0000256" key="7">
    <source>
        <dbReference type="ARBA" id="ARBA00023114"/>
    </source>
</evidence>
<evidence type="ECO:0000256" key="4">
    <source>
        <dbReference type="ARBA" id="ARBA00022692"/>
    </source>
</evidence>
<keyword evidence="2 10" id="KW-0813">Transport</keyword>
<dbReference type="GO" id="GO:0006811">
    <property type="term" value="P:monoatomic ion transport"/>
    <property type="evidence" value="ECO:0007669"/>
    <property type="project" value="UniProtKB-KW"/>
</dbReference>
<proteinExistence type="inferred from homology"/>
<keyword evidence="7 10" id="KW-0626">Porin</keyword>
<name>A0A6N8DLX2_RHOAC</name>
<evidence type="ECO:0000313" key="12">
    <source>
        <dbReference type="Proteomes" id="UP000439113"/>
    </source>
</evidence>
<keyword evidence="5" id="KW-0732">Signal</keyword>
<keyword evidence="9 10" id="KW-0998">Cell outer membrane</keyword>
<evidence type="ECO:0000256" key="2">
    <source>
        <dbReference type="ARBA" id="ARBA00022448"/>
    </source>
</evidence>
<sequence length="494" mass="51462">MREKVSGSVPEESEFCFDPLFRGGSGPERRKMNTASTRKIAALVLLPLAAFPARAAERSLAPSASDAPSYARACDAYGASYFAVPGSDICLSFGGVAAAQLEPRNLTNWLPSPPPGAALPFTSTSRPAQQFGGAFAVGLNATARLPTEAGLISAYVSGIAGYAGASNPSTWSNLSRLDFAYLTFAGWTAGRAQSAFDFYADAWNFTPLRGSNTRTELVSYAFAPTPGVTAVVSVENPRERWGAIGQTIVPNATAANTGPVAPDLVGAVRIESPFGLAQISGAVHQLQTAYTAPPSVNPPGASSSQWGFAAQGGLKVNLPALSDADAMILQATYARGASAYVAGDNQSTFGDFGRPSLSGPNLSGVGPGLSAYDYDCVVGAQPFGRCDKSSGYAIVAALKHFWSPTVSSSLFASVFGMNYPDAVNQSSATVAGAGDYRETIVGGNLAWTPLKNLMIGGELSYTLSKTQTPQPSTNSDHWTASPEWSGRVRVQQKF</sequence>
<dbReference type="GO" id="GO:0046930">
    <property type="term" value="C:pore complex"/>
    <property type="evidence" value="ECO:0007669"/>
    <property type="project" value="UniProtKB-KW"/>
</dbReference>
<organism evidence="11 12">
    <name type="scientific">Rhodoblastus acidophilus</name>
    <name type="common">Rhodopseudomonas acidophila</name>
    <dbReference type="NCBI Taxonomy" id="1074"/>
    <lineage>
        <taxon>Bacteria</taxon>
        <taxon>Pseudomonadati</taxon>
        <taxon>Pseudomonadota</taxon>
        <taxon>Alphaproteobacteria</taxon>
        <taxon>Hyphomicrobiales</taxon>
        <taxon>Rhodoblastaceae</taxon>
        <taxon>Rhodoblastus</taxon>
    </lineage>
</organism>
<protein>
    <recommendedName>
        <fullName evidence="10">Porin</fullName>
    </recommendedName>
</protein>
<comment type="function">
    <text evidence="10">Forms passive diffusion pores that allow small molecular weight hydrophilic materials across the outer membrane.</text>
</comment>
<evidence type="ECO:0000256" key="1">
    <source>
        <dbReference type="ARBA" id="ARBA00009521"/>
    </source>
</evidence>
<dbReference type="SUPFAM" id="SSF56935">
    <property type="entry name" value="Porins"/>
    <property type="match status" value="1"/>
</dbReference>
<evidence type="ECO:0000256" key="9">
    <source>
        <dbReference type="ARBA" id="ARBA00023237"/>
    </source>
</evidence>
<gene>
    <name evidence="11" type="ORF">GJ654_05950</name>
</gene>
<comment type="similarity">
    <text evidence="1 10">Belongs to the alphaproteobacteria porin family.</text>
</comment>
<comment type="domain">
    <text evidence="10">Consists of 16-stranded beta-barrel sheets, with large surface-exposed loops, that form a transmembrane pore at the center of each barrel. The pore is partially ocluded by a peptide loop that folds into the pore lumen.</text>
</comment>
<dbReference type="EMBL" id="WNKS01000003">
    <property type="protein sequence ID" value="MTV30535.1"/>
    <property type="molecule type" value="Genomic_DNA"/>
</dbReference>
<evidence type="ECO:0000256" key="5">
    <source>
        <dbReference type="ARBA" id="ARBA00022729"/>
    </source>
</evidence>
<keyword evidence="3 10" id="KW-1134">Transmembrane beta strand</keyword>